<organism evidence="1 2">
    <name type="scientific">Populus trichocarpa</name>
    <name type="common">Western balsam poplar</name>
    <name type="synonym">Populus balsamifera subsp. trichocarpa</name>
    <dbReference type="NCBI Taxonomy" id="3694"/>
    <lineage>
        <taxon>Eukaryota</taxon>
        <taxon>Viridiplantae</taxon>
        <taxon>Streptophyta</taxon>
        <taxon>Embryophyta</taxon>
        <taxon>Tracheophyta</taxon>
        <taxon>Spermatophyta</taxon>
        <taxon>Magnoliopsida</taxon>
        <taxon>eudicotyledons</taxon>
        <taxon>Gunneridae</taxon>
        <taxon>Pentapetalae</taxon>
        <taxon>rosids</taxon>
        <taxon>fabids</taxon>
        <taxon>Malpighiales</taxon>
        <taxon>Salicaceae</taxon>
        <taxon>Saliceae</taxon>
        <taxon>Populus</taxon>
    </lineage>
</organism>
<gene>
    <name evidence="1" type="ORF">POPTR_005G207800</name>
</gene>
<dbReference type="EMBL" id="CM009294">
    <property type="protein sequence ID" value="PNT37816.1"/>
    <property type="molecule type" value="Genomic_DNA"/>
</dbReference>
<dbReference type="Proteomes" id="UP000006729">
    <property type="component" value="Chromosome 5"/>
</dbReference>
<dbReference type="InParanoid" id="A0A2K2AJW7"/>
<evidence type="ECO:0000313" key="1">
    <source>
        <dbReference type="EMBL" id="PNT37816.1"/>
    </source>
</evidence>
<reference evidence="1 2" key="1">
    <citation type="journal article" date="2006" name="Science">
        <title>The genome of black cottonwood, Populus trichocarpa (Torr. &amp; Gray).</title>
        <authorList>
            <person name="Tuskan G.A."/>
            <person name="Difazio S."/>
            <person name="Jansson S."/>
            <person name="Bohlmann J."/>
            <person name="Grigoriev I."/>
            <person name="Hellsten U."/>
            <person name="Putnam N."/>
            <person name="Ralph S."/>
            <person name="Rombauts S."/>
            <person name="Salamov A."/>
            <person name="Schein J."/>
            <person name="Sterck L."/>
            <person name="Aerts A."/>
            <person name="Bhalerao R.R."/>
            <person name="Bhalerao R.P."/>
            <person name="Blaudez D."/>
            <person name="Boerjan W."/>
            <person name="Brun A."/>
            <person name="Brunner A."/>
            <person name="Busov V."/>
            <person name="Campbell M."/>
            <person name="Carlson J."/>
            <person name="Chalot M."/>
            <person name="Chapman J."/>
            <person name="Chen G.L."/>
            <person name="Cooper D."/>
            <person name="Coutinho P.M."/>
            <person name="Couturier J."/>
            <person name="Covert S."/>
            <person name="Cronk Q."/>
            <person name="Cunningham R."/>
            <person name="Davis J."/>
            <person name="Degroeve S."/>
            <person name="Dejardin A."/>
            <person name="Depamphilis C."/>
            <person name="Detter J."/>
            <person name="Dirks B."/>
            <person name="Dubchak I."/>
            <person name="Duplessis S."/>
            <person name="Ehlting J."/>
            <person name="Ellis B."/>
            <person name="Gendler K."/>
            <person name="Goodstein D."/>
            <person name="Gribskov M."/>
            <person name="Grimwood J."/>
            <person name="Groover A."/>
            <person name="Gunter L."/>
            <person name="Hamberger B."/>
            <person name="Heinze B."/>
            <person name="Helariutta Y."/>
            <person name="Henrissat B."/>
            <person name="Holligan D."/>
            <person name="Holt R."/>
            <person name="Huang W."/>
            <person name="Islam-Faridi N."/>
            <person name="Jones S."/>
            <person name="Jones-Rhoades M."/>
            <person name="Jorgensen R."/>
            <person name="Joshi C."/>
            <person name="Kangasjarvi J."/>
            <person name="Karlsson J."/>
            <person name="Kelleher C."/>
            <person name="Kirkpatrick R."/>
            <person name="Kirst M."/>
            <person name="Kohler A."/>
            <person name="Kalluri U."/>
            <person name="Larimer F."/>
            <person name="Leebens-Mack J."/>
            <person name="Leple J.C."/>
            <person name="Locascio P."/>
            <person name="Lou Y."/>
            <person name="Lucas S."/>
            <person name="Martin F."/>
            <person name="Montanini B."/>
            <person name="Napoli C."/>
            <person name="Nelson D.R."/>
            <person name="Nelson C."/>
            <person name="Nieminen K."/>
            <person name="Nilsson O."/>
            <person name="Pereda V."/>
            <person name="Peter G."/>
            <person name="Philippe R."/>
            <person name="Pilate G."/>
            <person name="Poliakov A."/>
            <person name="Razumovskaya J."/>
            <person name="Richardson P."/>
            <person name="Rinaldi C."/>
            <person name="Ritland K."/>
            <person name="Rouze P."/>
            <person name="Ryaboy D."/>
            <person name="Schmutz J."/>
            <person name="Schrader J."/>
            <person name="Segerman B."/>
            <person name="Shin H."/>
            <person name="Siddiqui A."/>
            <person name="Sterky F."/>
            <person name="Terry A."/>
            <person name="Tsai C.J."/>
            <person name="Uberbacher E."/>
            <person name="Unneberg P."/>
            <person name="Vahala J."/>
            <person name="Wall K."/>
            <person name="Wessler S."/>
            <person name="Yang G."/>
            <person name="Yin T."/>
            <person name="Douglas C."/>
            <person name="Marra M."/>
            <person name="Sandberg G."/>
            <person name="Van de Peer Y."/>
            <person name="Rokhsar D."/>
        </authorList>
    </citation>
    <scope>NUCLEOTIDE SEQUENCE [LARGE SCALE GENOMIC DNA]</scope>
    <source>
        <strain evidence="2">cv. Nisqually</strain>
    </source>
</reference>
<protein>
    <submittedName>
        <fullName evidence="1">Uncharacterized protein</fullName>
    </submittedName>
</protein>
<proteinExistence type="predicted"/>
<keyword evidence="2" id="KW-1185">Reference proteome</keyword>
<accession>A0A2K2AJW7</accession>
<name>A0A2K2AJW7_POPTR</name>
<evidence type="ECO:0000313" key="2">
    <source>
        <dbReference type="Proteomes" id="UP000006729"/>
    </source>
</evidence>
<sequence>MHLKHKMQAPHVKIGMKVKTKNILVQLGNNYHLKPLPVPQPQYKTLLASFLYFSDLLLFLPHFSLHTK</sequence>
<dbReference type="AlphaFoldDB" id="A0A2K2AJW7"/>